<sequence length="181" mass="20268">MTPPEELATERLLLRRVTPADVDVVQVVASGALEHLRPWMPWAGESYPREKAAEFVAFAHTNWQSGQAYTYLLLREGRLIGIAGLERRLGPDALEIGYWLHQDETGAGYATEAAKALAEAAFSLDWVKYVQIWHDIANEPSGAVPRRLGFREVERREPPRGPLSPGNKGVDVVWQLDRPES</sequence>
<evidence type="ECO:0000313" key="3">
    <source>
        <dbReference type="EMBL" id="MBP2478216.1"/>
    </source>
</evidence>
<evidence type="ECO:0000313" key="4">
    <source>
        <dbReference type="Proteomes" id="UP001519363"/>
    </source>
</evidence>
<name>A0ABS5ANS7_9PSEU</name>
<gene>
    <name evidence="3" type="ORF">JOF53_007088</name>
</gene>
<dbReference type="InterPro" id="IPR051531">
    <property type="entry name" value="N-acetyltransferase"/>
</dbReference>
<protein>
    <submittedName>
        <fullName evidence="3">RimJ/RimL family protein N-acetyltransferase</fullName>
    </submittedName>
</protein>
<feature type="domain" description="N-acetyltransferase" evidence="2">
    <location>
        <begin position="12"/>
        <end position="179"/>
    </location>
</feature>
<reference evidence="3 4" key="1">
    <citation type="submission" date="2021-03" db="EMBL/GenBank/DDBJ databases">
        <title>Sequencing the genomes of 1000 actinobacteria strains.</title>
        <authorList>
            <person name="Klenk H.-P."/>
        </authorList>
    </citation>
    <scope>NUCLEOTIDE SEQUENCE [LARGE SCALE GENOMIC DNA]</scope>
    <source>
        <strain evidence="3 4">DSM 44580</strain>
    </source>
</reference>
<dbReference type="InterPro" id="IPR000182">
    <property type="entry name" value="GNAT_dom"/>
</dbReference>
<dbReference type="PROSITE" id="PS51186">
    <property type="entry name" value="GNAT"/>
    <property type="match status" value="1"/>
</dbReference>
<dbReference type="RefSeq" id="WP_249044396.1">
    <property type="nucleotide sequence ID" value="NZ_JAGIOO010000001.1"/>
</dbReference>
<evidence type="ECO:0000256" key="1">
    <source>
        <dbReference type="SAM" id="MobiDB-lite"/>
    </source>
</evidence>
<proteinExistence type="predicted"/>
<keyword evidence="4" id="KW-1185">Reference proteome</keyword>
<dbReference type="Pfam" id="PF13302">
    <property type="entry name" value="Acetyltransf_3"/>
    <property type="match status" value="1"/>
</dbReference>
<dbReference type="Proteomes" id="UP001519363">
    <property type="component" value="Unassembled WGS sequence"/>
</dbReference>
<accession>A0ABS5ANS7</accession>
<comment type="caution">
    <text evidence="3">The sequence shown here is derived from an EMBL/GenBank/DDBJ whole genome shotgun (WGS) entry which is preliminary data.</text>
</comment>
<organism evidence="3 4">
    <name type="scientific">Crossiella equi</name>
    <dbReference type="NCBI Taxonomy" id="130796"/>
    <lineage>
        <taxon>Bacteria</taxon>
        <taxon>Bacillati</taxon>
        <taxon>Actinomycetota</taxon>
        <taxon>Actinomycetes</taxon>
        <taxon>Pseudonocardiales</taxon>
        <taxon>Pseudonocardiaceae</taxon>
        <taxon>Crossiella</taxon>
    </lineage>
</organism>
<dbReference type="Gene3D" id="3.40.630.30">
    <property type="match status" value="1"/>
</dbReference>
<dbReference type="EMBL" id="JAGIOO010000001">
    <property type="protein sequence ID" value="MBP2478216.1"/>
    <property type="molecule type" value="Genomic_DNA"/>
</dbReference>
<feature type="region of interest" description="Disordered" evidence="1">
    <location>
        <begin position="154"/>
        <end position="181"/>
    </location>
</feature>
<dbReference type="PANTHER" id="PTHR43792">
    <property type="entry name" value="GNAT FAMILY, PUTATIVE (AFU_ORTHOLOGUE AFUA_3G00765)-RELATED-RELATED"/>
    <property type="match status" value="1"/>
</dbReference>
<dbReference type="InterPro" id="IPR016181">
    <property type="entry name" value="Acyl_CoA_acyltransferase"/>
</dbReference>
<evidence type="ECO:0000259" key="2">
    <source>
        <dbReference type="PROSITE" id="PS51186"/>
    </source>
</evidence>
<dbReference type="SUPFAM" id="SSF55729">
    <property type="entry name" value="Acyl-CoA N-acyltransferases (Nat)"/>
    <property type="match status" value="1"/>
</dbReference>